<keyword evidence="2 4" id="KW-0238">DNA-binding</keyword>
<dbReference type="Gene3D" id="1.10.357.10">
    <property type="entry name" value="Tetracycline Repressor, domain 2"/>
    <property type="match status" value="2"/>
</dbReference>
<dbReference type="SUPFAM" id="SSF46689">
    <property type="entry name" value="Homeodomain-like"/>
    <property type="match status" value="2"/>
</dbReference>
<evidence type="ECO:0000313" key="7">
    <source>
        <dbReference type="Proteomes" id="UP001597237"/>
    </source>
</evidence>
<dbReference type="InterPro" id="IPR036271">
    <property type="entry name" value="Tet_transcr_reg_TetR-rel_C_sf"/>
</dbReference>
<dbReference type="InterPro" id="IPR009057">
    <property type="entry name" value="Homeodomain-like_sf"/>
</dbReference>
<dbReference type="Pfam" id="PF00440">
    <property type="entry name" value="TetR_N"/>
    <property type="match status" value="2"/>
</dbReference>
<accession>A0ABW4N3H7</accession>
<dbReference type="PANTHER" id="PTHR30055:SF234">
    <property type="entry name" value="HTH-TYPE TRANSCRIPTIONAL REGULATOR BETI"/>
    <property type="match status" value="1"/>
</dbReference>
<dbReference type="PROSITE" id="PS50977">
    <property type="entry name" value="HTH_TETR_2"/>
    <property type="match status" value="2"/>
</dbReference>
<gene>
    <name evidence="6" type="ORF">ACFSC0_10175</name>
</gene>
<evidence type="ECO:0000313" key="6">
    <source>
        <dbReference type="EMBL" id="MFD1783760.1"/>
    </source>
</evidence>
<feature type="DNA-binding region" description="H-T-H motif" evidence="4">
    <location>
        <begin position="37"/>
        <end position="56"/>
    </location>
</feature>
<dbReference type="Gene3D" id="1.10.10.60">
    <property type="entry name" value="Homeodomain-like"/>
    <property type="match status" value="2"/>
</dbReference>
<dbReference type="PANTHER" id="PTHR30055">
    <property type="entry name" value="HTH-TYPE TRANSCRIPTIONAL REGULATOR RUTR"/>
    <property type="match status" value="1"/>
</dbReference>
<keyword evidence="3" id="KW-0804">Transcription</keyword>
<dbReference type="InterPro" id="IPR001647">
    <property type="entry name" value="HTH_TetR"/>
</dbReference>
<feature type="domain" description="HTH tetR-type" evidence="5">
    <location>
        <begin position="14"/>
        <end position="74"/>
    </location>
</feature>
<dbReference type="InterPro" id="IPR050109">
    <property type="entry name" value="HTH-type_TetR-like_transc_reg"/>
</dbReference>
<feature type="domain" description="HTH tetR-type" evidence="5">
    <location>
        <begin position="223"/>
        <end position="283"/>
    </location>
</feature>
<sequence>MAERSLARSTARYEKKREAILDAATEILNRAGVRGLTLGDAAAAVGLSTTSVTYYFKRKEDLAAACLMRGIDALYGFAEAACAEATPEARLKKLLELHFERLRQGAAGEAPPLPVLSDLRALNPPRKAQVFEAFMRVFRKVRQVFDAPELAALSRGRKTARTHMLLEQLFWAEAWLRRYDLEDYPRLAERVFGILTGGLAQPGAAWAPEPMELEEIAGADPQEISRETFLLAATRLINSRGYRGASVELISAELNVTKGSFYHHIDAKDDLVVACFERTFEVMRRVQRKAMAGPGDQWSRLVSAAATLAEYQLSDYGPLLRTSALSAVPEHIRGKMVEQSNRVSDRFAGMISDGIAEGSIRPVDPFIAAQMLNATLNAGAELSFWVPGVKQKAAPAVFVRPLLMGIFELPAQRGG</sequence>
<evidence type="ECO:0000256" key="1">
    <source>
        <dbReference type="ARBA" id="ARBA00023015"/>
    </source>
</evidence>
<evidence type="ECO:0000256" key="2">
    <source>
        <dbReference type="ARBA" id="ARBA00023125"/>
    </source>
</evidence>
<proteinExistence type="predicted"/>
<comment type="caution">
    <text evidence="6">The sequence shown here is derived from an EMBL/GenBank/DDBJ whole genome shotgun (WGS) entry which is preliminary data.</text>
</comment>
<dbReference type="EMBL" id="JBHUEY010000001">
    <property type="protein sequence ID" value="MFD1783760.1"/>
    <property type="molecule type" value="Genomic_DNA"/>
</dbReference>
<dbReference type="PRINTS" id="PR00455">
    <property type="entry name" value="HTHTETR"/>
</dbReference>
<evidence type="ECO:0000256" key="4">
    <source>
        <dbReference type="PROSITE-ProRule" id="PRU00335"/>
    </source>
</evidence>
<evidence type="ECO:0000256" key="3">
    <source>
        <dbReference type="ARBA" id="ARBA00023163"/>
    </source>
</evidence>
<evidence type="ECO:0000259" key="5">
    <source>
        <dbReference type="PROSITE" id="PS50977"/>
    </source>
</evidence>
<dbReference type="Proteomes" id="UP001597237">
    <property type="component" value="Unassembled WGS sequence"/>
</dbReference>
<keyword evidence="7" id="KW-1185">Reference proteome</keyword>
<organism evidence="6 7">
    <name type="scientific">Phenylobacterium terrae</name>
    <dbReference type="NCBI Taxonomy" id="2665495"/>
    <lineage>
        <taxon>Bacteria</taxon>
        <taxon>Pseudomonadati</taxon>
        <taxon>Pseudomonadota</taxon>
        <taxon>Alphaproteobacteria</taxon>
        <taxon>Caulobacterales</taxon>
        <taxon>Caulobacteraceae</taxon>
        <taxon>Phenylobacterium</taxon>
    </lineage>
</organism>
<name>A0ABW4N3H7_9CAUL</name>
<dbReference type="SUPFAM" id="SSF48498">
    <property type="entry name" value="Tetracyclin repressor-like, C-terminal domain"/>
    <property type="match status" value="1"/>
</dbReference>
<keyword evidence="1" id="KW-0805">Transcription regulation</keyword>
<reference evidence="7" key="1">
    <citation type="journal article" date="2019" name="Int. J. Syst. Evol. Microbiol.">
        <title>The Global Catalogue of Microorganisms (GCM) 10K type strain sequencing project: providing services to taxonomists for standard genome sequencing and annotation.</title>
        <authorList>
            <consortium name="The Broad Institute Genomics Platform"/>
            <consortium name="The Broad Institute Genome Sequencing Center for Infectious Disease"/>
            <person name="Wu L."/>
            <person name="Ma J."/>
        </authorList>
    </citation>
    <scope>NUCLEOTIDE SEQUENCE [LARGE SCALE GENOMIC DNA]</scope>
    <source>
        <strain evidence="7">DFY28</strain>
    </source>
</reference>
<dbReference type="RefSeq" id="WP_377283049.1">
    <property type="nucleotide sequence ID" value="NZ_JBHRSI010000008.1"/>
</dbReference>
<feature type="DNA-binding region" description="H-T-H motif" evidence="4">
    <location>
        <begin position="246"/>
        <end position="265"/>
    </location>
</feature>
<protein>
    <submittedName>
        <fullName evidence="6">TetR/AcrR family transcriptional regulator</fullName>
    </submittedName>
</protein>